<dbReference type="AlphaFoldDB" id="A0A068S9U1"/>
<comment type="caution">
    <text evidence="1">The sequence shown here is derived from an EMBL/GenBank/DDBJ whole genome shotgun (WGS) entry which is preliminary data.</text>
</comment>
<proteinExistence type="predicted"/>
<name>A0A068S9U1_9FUNG</name>
<dbReference type="VEuPathDB" id="FungiDB:LCOR_09953.1"/>
<organism evidence="1 2">
    <name type="scientific">Lichtheimia corymbifera JMRC:FSU:9682</name>
    <dbReference type="NCBI Taxonomy" id="1263082"/>
    <lineage>
        <taxon>Eukaryota</taxon>
        <taxon>Fungi</taxon>
        <taxon>Fungi incertae sedis</taxon>
        <taxon>Mucoromycota</taxon>
        <taxon>Mucoromycotina</taxon>
        <taxon>Mucoromycetes</taxon>
        <taxon>Mucorales</taxon>
        <taxon>Lichtheimiaceae</taxon>
        <taxon>Lichtheimia</taxon>
    </lineage>
</organism>
<sequence length="105" mass="12015">MSVEMLHRSHVTKTKDLKMVKRQQLLKIRFQWRPIVKLTNGTSSVEEIVQTAVTTMKTRNYERNACTNMTDDQRRITKWSRSNAVDSCCKVCIECGVVVVAVALA</sequence>
<protein>
    <submittedName>
        <fullName evidence="1">Uncharacterized protein</fullName>
    </submittedName>
</protein>
<reference evidence="1" key="1">
    <citation type="submission" date="2013-08" db="EMBL/GenBank/DDBJ databases">
        <title>Gene expansion shapes genome architecture in the human pathogen Lichtheimia corymbifera: an evolutionary genomics analysis in the ancient terrestrial Mucorales (Mucoromycotina).</title>
        <authorList>
            <person name="Schwartze V.U."/>
            <person name="Winter S."/>
            <person name="Shelest E."/>
            <person name="Marcet-Houben M."/>
            <person name="Horn F."/>
            <person name="Wehner S."/>
            <person name="Hoffmann K."/>
            <person name="Riege K."/>
            <person name="Sammeth M."/>
            <person name="Nowrousian M."/>
            <person name="Valiante V."/>
            <person name="Linde J."/>
            <person name="Jacobsen I.D."/>
            <person name="Marz M."/>
            <person name="Brakhage A.A."/>
            <person name="Gabaldon T."/>
            <person name="Bocker S."/>
            <person name="Voigt K."/>
        </authorList>
    </citation>
    <scope>NUCLEOTIDE SEQUENCE [LARGE SCALE GENOMIC DNA]</scope>
    <source>
        <strain evidence="1">FSU 9682</strain>
    </source>
</reference>
<gene>
    <name evidence="1" type="ORF">LCOR_09953.1</name>
</gene>
<evidence type="ECO:0000313" key="1">
    <source>
        <dbReference type="EMBL" id="CDH59123.1"/>
    </source>
</evidence>
<dbReference type="EMBL" id="CBTN010000065">
    <property type="protein sequence ID" value="CDH59123.1"/>
    <property type="molecule type" value="Genomic_DNA"/>
</dbReference>
<accession>A0A068S9U1</accession>
<keyword evidence="2" id="KW-1185">Reference proteome</keyword>
<evidence type="ECO:0000313" key="2">
    <source>
        <dbReference type="Proteomes" id="UP000027586"/>
    </source>
</evidence>
<dbReference type="Proteomes" id="UP000027586">
    <property type="component" value="Unassembled WGS sequence"/>
</dbReference>